<dbReference type="PANTHER" id="PTHR11635:SF152">
    <property type="entry name" value="CAMP-DEPENDENT PROTEIN KINASE TYPE I REGULATORY SUBUNIT-RELATED"/>
    <property type="match status" value="1"/>
</dbReference>
<dbReference type="SMART" id="SM00100">
    <property type="entry name" value="cNMP"/>
    <property type="match status" value="1"/>
</dbReference>
<dbReference type="AlphaFoldDB" id="A0A418WYK1"/>
<dbReference type="InterPro" id="IPR050503">
    <property type="entry name" value="cAMP-dep_PK_reg_su-like"/>
</dbReference>
<gene>
    <name evidence="2" type="ORF">D3870_04180</name>
</gene>
<sequence>MELKVFLKNLPAFEEFKAQHLDVLANRLQVNEYNDGHEFITQGTQGEALYMLLQGSVRITRRDSQDDEEYEVRELSDGELFGIVSLVDNLPASATCRAKGRVKTAALTREAFQQLFHEASPIGHHLQYMTAVQMARDIQEENKRFRTALAKA</sequence>
<dbReference type="InterPro" id="IPR014710">
    <property type="entry name" value="RmlC-like_jellyroll"/>
</dbReference>
<organism evidence="2 3">
    <name type="scientific">Noviherbaspirillum cavernae</name>
    <dbReference type="NCBI Taxonomy" id="2320862"/>
    <lineage>
        <taxon>Bacteria</taxon>
        <taxon>Pseudomonadati</taxon>
        <taxon>Pseudomonadota</taxon>
        <taxon>Betaproteobacteria</taxon>
        <taxon>Burkholderiales</taxon>
        <taxon>Oxalobacteraceae</taxon>
        <taxon>Noviherbaspirillum</taxon>
    </lineage>
</organism>
<evidence type="ECO:0000313" key="2">
    <source>
        <dbReference type="EMBL" id="RJG05320.1"/>
    </source>
</evidence>
<dbReference type="GO" id="GO:0004862">
    <property type="term" value="F:cAMP-dependent protein kinase inhibitor activity"/>
    <property type="evidence" value="ECO:0007669"/>
    <property type="project" value="TreeGrafter"/>
</dbReference>
<accession>A0A418WYK1</accession>
<proteinExistence type="predicted"/>
<dbReference type="PANTHER" id="PTHR11635">
    <property type="entry name" value="CAMP-DEPENDENT PROTEIN KINASE REGULATORY CHAIN"/>
    <property type="match status" value="1"/>
</dbReference>
<name>A0A418WYK1_9BURK</name>
<comment type="caution">
    <text evidence="2">The sequence shown here is derived from an EMBL/GenBank/DDBJ whole genome shotgun (WGS) entry which is preliminary data.</text>
</comment>
<dbReference type="GO" id="GO:0030552">
    <property type="term" value="F:cAMP binding"/>
    <property type="evidence" value="ECO:0007669"/>
    <property type="project" value="TreeGrafter"/>
</dbReference>
<keyword evidence="3" id="KW-1185">Reference proteome</keyword>
<dbReference type="InterPro" id="IPR000595">
    <property type="entry name" value="cNMP-bd_dom"/>
</dbReference>
<dbReference type="EMBL" id="QYUN01000002">
    <property type="protein sequence ID" value="RJG05320.1"/>
    <property type="molecule type" value="Genomic_DNA"/>
</dbReference>
<dbReference type="CDD" id="cd00038">
    <property type="entry name" value="CAP_ED"/>
    <property type="match status" value="1"/>
</dbReference>
<evidence type="ECO:0000259" key="1">
    <source>
        <dbReference type="PROSITE" id="PS50042"/>
    </source>
</evidence>
<dbReference type="GO" id="GO:0005952">
    <property type="term" value="C:cAMP-dependent protein kinase complex"/>
    <property type="evidence" value="ECO:0007669"/>
    <property type="project" value="InterPro"/>
</dbReference>
<dbReference type="OrthoDB" id="8565101at2"/>
<dbReference type="PROSITE" id="PS50042">
    <property type="entry name" value="CNMP_BINDING_3"/>
    <property type="match status" value="1"/>
</dbReference>
<dbReference type="GO" id="GO:0034236">
    <property type="term" value="F:protein kinase A catalytic subunit binding"/>
    <property type="evidence" value="ECO:0007669"/>
    <property type="project" value="TreeGrafter"/>
</dbReference>
<reference evidence="2 3" key="1">
    <citation type="submission" date="2018-09" db="EMBL/GenBank/DDBJ databases">
        <authorList>
            <person name="Zhu H."/>
        </authorList>
    </citation>
    <scope>NUCLEOTIDE SEQUENCE [LARGE SCALE GENOMIC DNA]</scope>
    <source>
        <strain evidence="2 3">K2R10-39</strain>
    </source>
</reference>
<dbReference type="SUPFAM" id="SSF51206">
    <property type="entry name" value="cAMP-binding domain-like"/>
    <property type="match status" value="1"/>
</dbReference>
<feature type="domain" description="Cyclic nucleotide-binding" evidence="1">
    <location>
        <begin position="12"/>
        <end position="116"/>
    </location>
</feature>
<dbReference type="InterPro" id="IPR018490">
    <property type="entry name" value="cNMP-bd_dom_sf"/>
</dbReference>
<evidence type="ECO:0000313" key="3">
    <source>
        <dbReference type="Proteomes" id="UP000285190"/>
    </source>
</evidence>
<dbReference type="RefSeq" id="WP_119736912.1">
    <property type="nucleotide sequence ID" value="NZ_QYUN01000002.1"/>
</dbReference>
<dbReference type="GO" id="GO:0005829">
    <property type="term" value="C:cytosol"/>
    <property type="evidence" value="ECO:0007669"/>
    <property type="project" value="TreeGrafter"/>
</dbReference>
<dbReference type="Pfam" id="PF00027">
    <property type="entry name" value="cNMP_binding"/>
    <property type="match status" value="1"/>
</dbReference>
<dbReference type="Gene3D" id="2.60.120.10">
    <property type="entry name" value="Jelly Rolls"/>
    <property type="match status" value="1"/>
</dbReference>
<dbReference type="Proteomes" id="UP000285190">
    <property type="component" value="Unassembled WGS sequence"/>
</dbReference>
<protein>
    <submittedName>
        <fullName evidence="2">Cyclic nucleotide-binding domain-containing protein</fullName>
    </submittedName>
</protein>